<dbReference type="AlphaFoldDB" id="A0A1H6K8Z3"/>
<sequence>MSDCLIIGGGAIGMMSARTLSMAGACVTLLDQRECGKESSWAGGGIISPLYPWHYSDLVNELSIASQAVYGDLCATLFEDTGIDPEYIRSGLLMMDEYNTLKAQAWMDKYKLTTSTHPKGGLFKNIAQVRNPRLLNALKADILKRGVEIVEHTKVDDLIIKDNIALGAKTKNKDYYADNTIICSGAWSSSLLGDDGKIFPIKGQMIIVKTEVNALEHIVLDQGHYIIPRKDGQLLIGSTMEDAGFDRSTDKQVGDELLAFAAERLVQLKGAKIEHHWAGFRPASKSDVVVGKHAQLERLYINTGHFRNGLNMAPESANRIKNLIC</sequence>
<dbReference type="Gene3D" id="3.30.9.10">
    <property type="entry name" value="D-Amino Acid Oxidase, subunit A, domain 2"/>
    <property type="match status" value="1"/>
</dbReference>
<evidence type="ECO:0000256" key="1">
    <source>
        <dbReference type="ARBA" id="ARBA00023002"/>
    </source>
</evidence>
<dbReference type="PANTHER" id="PTHR13847">
    <property type="entry name" value="SARCOSINE DEHYDROGENASE-RELATED"/>
    <property type="match status" value="1"/>
</dbReference>
<dbReference type="GO" id="GO:0005737">
    <property type="term" value="C:cytoplasm"/>
    <property type="evidence" value="ECO:0007669"/>
    <property type="project" value="TreeGrafter"/>
</dbReference>
<evidence type="ECO:0000259" key="2">
    <source>
        <dbReference type="Pfam" id="PF01266"/>
    </source>
</evidence>
<dbReference type="EMBL" id="CDSC02000099">
    <property type="protein sequence ID" value="SEH68298.1"/>
    <property type="molecule type" value="Genomic_DNA"/>
</dbReference>
<gene>
    <name evidence="3" type="ORF">BAZSYMA_ACONTIG05077_1</name>
</gene>
<evidence type="ECO:0000313" key="4">
    <source>
        <dbReference type="Proteomes" id="UP000198988"/>
    </source>
</evidence>
<name>A0A1H6K8Z3_9GAMM</name>
<dbReference type="SUPFAM" id="SSF51905">
    <property type="entry name" value="FAD/NAD(P)-binding domain"/>
    <property type="match status" value="1"/>
</dbReference>
<dbReference type="InterPro" id="IPR006076">
    <property type="entry name" value="FAD-dep_OxRdtase"/>
</dbReference>
<dbReference type="GO" id="GO:0016491">
    <property type="term" value="F:oxidoreductase activity"/>
    <property type="evidence" value="ECO:0007669"/>
    <property type="project" value="UniProtKB-KW"/>
</dbReference>
<protein>
    <submittedName>
        <fullName evidence="3">Glycine oxidase ThiO</fullName>
    </submittedName>
</protein>
<reference evidence="4" key="1">
    <citation type="submission" date="2016-06" db="EMBL/GenBank/DDBJ databases">
        <authorList>
            <person name="Petersen J."/>
            <person name="Sayavedra L."/>
        </authorList>
    </citation>
    <scope>NUCLEOTIDE SEQUENCE [LARGE SCALE GENOMIC DNA]</scope>
    <source>
        <strain evidence="4">BazSymA</strain>
    </source>
</reference>
<dbReference type="Proteomes" id="UP000198988">
    <property type="component" value="Unassembled WGS sequence"/>
</dbReference>
<dbReference type="OrthoDB" id="18526at2"/>
<evidence type="ECO:0000313" key="3">
    <source>
        <dbReference type="EMBL" id="SEH68298.1"/>
    </source>
</evidence>
<dbReference type="Pfam" id="PF01266">
    <property type="entry name" value="DAO"/>
    <property type="match status" value="1"/>
</dbReference>
<dbReference type="Gene3D" id="3.50.50.60">
    <property type="entry name" value="FAD/NAD(P)-binding domain"/>
    <property type="match status" value="1"/>
</dbReference>
<organism evidence="3 4">
    <name type="scientific">Bathymodiolus azoricus thioautotrophic gill symbiont</name>
    <dbReference type="NCBI Taxonomy" id="235205"/>
    <lineage>
        <taxon>Bacteria</taxon>
        <taxon>Pseudomonadati</taxon>
        <taxon>Pseudomonadota</taxon>
        <taxon>Gammaproteobacteria</taxon>
        <taxon>sulfur-oxidizing symbionts</taxon>
    </lineage>
</organism>
<feature type="domain" description="FAD dependent oxidoreductase" evidence="2">
    <location>
        <begin position="3"/>
        <end position="318"/>
    </location>
</feature>
<keyword evidence="1" id="KW-0560">Oxidoreductase</keyword>
<dbReference type="PANTHER" id="PTHR13847:SF289">
    <property type="entry name" value="GLYCINE OXIDASE"/>
    <property type="match status" value="1"/>
</dbReference>
<accession>A0A1H6K8Z3</accession>
<dbReference type="InterPro" id="IPR036188">
    <property type="entry name" value="FAD/NAD-bd_sf"/>
</dbReference>
<dbReference type="RefSeq" id="WP_090715067.1">
    <property type="nucleotide sequence ID" value="NZ_CAESAP020000397.1"/>
</dbReference>
<proteinExistence type="predicted"/>